<dbReference type="VEuPathDB" id="PlasmoDB:C922_05021"/>
<comment type="similarity">
    <text evidence="1">Belongs to the Iojap/RsfS family.</text>
</comment>
<dbReference type="InterPro" id="IPR043519">
    <property type="entry name" value="NT_sf"/>
</dbReference>
<reference evidence="3 4" key="1">
    <citation type="submission" date="2013-02" db="EMBL/GenBank/DDBJ databases">
        <title>The Genome Sequence of Plasmodium inui San Antonio 1.</title>
        <authorList>
            <consortium name="The Broad Institute Genome Sequencing Platform"/>
            <consortium name="The Broad Institute Genome Sequencing Center for Infectious Disease"/>
            <person name="Neafsey D."/>
            <person name="Cheeseman I."/>
            <person name="Volkman S."/>
            <person name="Adams J."/>
            <person name="Walker B."/>
            <person name="Young S.K."/>
            <person name="Zeng Q."/>
            <person name="Gargeya S."/>
            <person name="Fitzgerald M."/>
            <person name="Haas B."/>
            <person name="Abouelleil A."/>
            <person name="Alvarado L."/>
            <person name="Arachchi H.M."/>
            <person name="Berlin A.M."/>
            <person name="Chapman S.B."/>
            <person name="Dewar J."/>
            <person name="Goldberg J."/>
            <person name="Griggs A."/>
            <person name="Gujja S."/>
            <person name="Hansen M."/>
            <person name="Howarth C."/>
            <person name="Imamovic A."/>
            <person name="Larimer J."/>
            <person name="McCowan C."/>
            <person name="Murphy C."/>
            <person name="Neiman D."/>
            <person name="Pearson M."/>
            <person name="Priest M."/>
            <person name="Roberts A."/>
            <person name="Saif S."/>
            <person name="Shea T."/>
            <person name="Sisk P."/>
            <person name="Sykes S."/>
            <person name="Wortman J."/>
            <person name="Nusbaum C."/>
            <person name="Birren B."/>
        </authorList>
    </citation>
    <scope>NUCLEOTIDE SEQUENCE [LARGE SCALE GENOMIC DNA]</scope>
    <source>
        <strain evidence="3 4">San Antonio 1</strain>
    </source>
</reference>
<evidence type="ECO:0008006" key="5">
    <source>
        <dbReference type="Google" id="ProtNLM"/>
    </source>
</evidence>
<feature type="compositionally biased region" description="Basic and acidic residues" evidence="2">
    <location>
        <begin position="154"/>
        <end position="169"/>
    </location>
</feature>
<dbReference type="GeneID" id="20040295"/>
<organism evidence="3 4">
    <name type="scientific">Plasmodium inui San Antonio 1</name>
    <dbReference type="NCBI Taxonomy" id="1237626"/>
    <lineage>
        <taxon>Eukaryota</taxon>
        <taxon>Sar</taxon>
        <taxon>Alveolata</taxon>
        <taxon>Apicomplexa</taxon>
        <taxon>Aconoidasida</taxon>
        <taxon>Haemosporida</taxon>
        <taxon>Plasmodiidae</taxon>
        <taxon>Plasmodium</taxon>
        <taxon>Plasmodium (Plasmodium)</taxon>
    </lineage>
</organism>
<dbReference type="RefSeq" id="XP_008818816.1">
    <property type="nucleotide sequence ID" value="XM_008820594.1"/>
</dbReference>
<dbReference type="PANTHER" id="PTHR21043:SF0">
    <property type="entry name" value="MITOCHONDRIAL ASSEMBLY OF RIBOSOMAL LARGE SUBUNIT PROTEIN 1"/>
    <property type="match status" value="1"/>
</dbReference>
<dbReference type="Pfam" id="PF02410">
    <property type="entry name" value="RsfS"/>
    <property type="match status" value="1"/>
</dbReference>
<dbReference type="Proteomes" id="UP000030640">
    <property type="component" value="Unassembled WGS sequence"/>
</dbReference>
<gene>
    <name evidence="3" type="ORF">C922_05021</name>
</gene>
<evidence type="ECO:0000256" key="1">
    <source>
        <dbReference type="ARBA" id="ARBA00010574"/>
    </source>
</evidence>
<protein>
    <recommendedName>
        <fullName evidence="5">Ribosomal silencing factor RsfS</fullName>
    </recommendedName>
</protein>
<keyword evidence="4" id="KW-1185">Reference proteome</keyword>
<dbReference type="PANTHER" id="PTHR21043">
    <property type="entry name" value="IOJAP SUPERFAMILY ORTHOLOG"/>
    <property type="match status" value="1"/>
</dbReference>
<dbReference type="GO" id="GO:0043023">
    <property type="term" value="F:ribosomal large subunit binding"/>
    <property type="evidence" value="ECO:0007669"/>
    <property type="project" value="TreeGrafter"/>
</dbReference>
<evidence type="ECO:0000256" key="2">
    <source>
        <dbReference type="SAM" id="MobiDB-lite"/>
    </source>
</evidence>
<dbReference type="SUPFAM" id="SSF81301">
    <property type="entry name" value="Nucleotidyltransferase"/>
    <property type="match status" value="1"/>
</dbReference>
<dbReference type="GO" id="GO:0090071">
    <property type="term" value="P:negative regulation of ribosome biogenesis"/>
    <property type="evidence" value="ECO:0007669"/>
    <property type="project" value="TreeGrafter"/>
</dbReference>
<dbReference type="Gene3D" id="3.30.460.10">
    <property type="entry name" value="Beta Polymerase, domain 2"/>
    <property type="match status" value="1"/>
</dbReference>
<dbReference type="GO" id="GO:0017148">
    <property type="term" value="P:negative regulation of translation"/>
    <property type="evidence" value="ECO:0007669"/>
    <property type="project" value="TreeGrafter"/>
</dbReference>
<evidence type="ECO:0000313" key="4">
    <source>
        <dbReference type="Proteomes" id="UP000030640"/>
    </source>
</evidence>
<feature type="region of interest" description="Disordered" evidence="2">
    <location>
        <begin position="124"/>
        <end position="207"/>
    </location>
</feature>
<dbReference type="AlphaFoldDB" id="W7AH63"/>
<feature type="compositionally biased region" description="Basic and acidic residues" evidence="2">
    <location>
        <begin position="177"/>
        <end position="205"/>
    </location>
</feature>
<sequence length="462" mass="54279">MFVRRFRICAPLSFPRRYIGDHNRIFDKLKERGGPLDGKTSEQMCNQDSDDDRVEIINIDERILQNGDIPWGEVKKNEQAEEEHLHREDEFYKNMRYFKNVDVRSFIQETIDYYTVKQLRRDEWTGKEGHHQRSNGKRGLQMGREEEAGGETEVEQRVRDDQVSDEARRTSQGGTCKRRDDAEEAYRPPFQEKPKREQRTRERPYEGLTPAQRFYEENKEKLIAESMRQYNERRMKLDGESIAHLQGQPIQGEEAEEDYYHTQVTDPIVRQRGDYLFDYEEGEGEANGENGRSEADDSVELEKGVMPTIEQVVFILKHEKVKNIKVIDLDKCGRRDIGMFLILCTGETPKHNKRVGKLISRIFVDLEIPYISKVAYCYCNKFDDWIIAHCGPLKVHVVTKELRDVYDLESLFLYPHEHFDSGNFPAFFDYTPGIPPPYIVRSNSSLDAYPNDDLYRKFLADT</sequence>
<proteinExistence type="inferred from homology"/>
<accession>W7AH63</accession>
<dbReference type="OrthoDB" id="21330at2759"/>
<dbReference type="InterPro" id="IPR004394">
    <property type="entry name" value="Iojap/RsfS/C7orf30"/>
</dbReference>
<name>W7AH63_9APIC</name>
<evidence type="ECO:0000313" key="3">
    <source>
        <dbReference type="EMBL" id="EUD64606.1"/>
    </source>
</evidence>
<dbReference type="EMBL" id="KI965493">
    <property type="protein sequence ID" value="EUD64606.1"/>
    <property type="molecule type" value="Genomic_DNA"/>
</dbReference>